<sequence>MTLDERLANRILQVELMTLDERLANRILQVDLMTLDEWLANRILQVELMTLDERLANRILQHKMKEASRGPETRANGDREPVGGVSADGVVSDSERPATTLTQCKYDPDNVINGFTYRARRRRPTCRSPLAAR</sequence>
<name>A0A4Z2GPD8_9TELE</name>
<evidence type="ECO:0000313" key="2">
    <source>
        <dbReference type="EMBL" id="TNN55090.1"/>
    </source>
</evidence>
<gene>
    <name evidence="2" type="ORF">EYF80_034674</name>
</gene>
<feature type="region of interest" description="Disordered" evidence="1">
    <location>
        <begin position="65"/>
        <end position="99"/>
    </location>
</feature>
<evidence type="ECO:0000256" key="1">
    <source>
        <dbReference type="SAM" id="MobiDB-lite"/>
    </source>
</evidence>
<reference evidence="2 3" key="1">
    <citation type="submission" date="2019-03" db="EMBL/GenBank/DDBJ databases">
        <title>First draft genome of Liparis tanakae, snailfish: a comprehensive survey of snailfish specific genes.</title>
        <authorList>
            <person name="Kim W."/>
            <person name="Song I."/>
            <person name="Jeong J.-H."/>
            <person name="Kim D."/>
            <person name="Kim S."/>
            <person name="Ryu S."/>
            <person name="Song J.Y."/>
            <person name="Lee S.K."/>
        </authorList>
    </citation>
    <scope>NUCLEOTIDE SEQUENCE [LARGE SCALE GENOMIC DNA]</scope>
    <source>
        <tissue evidence="2">Muscle</tissue>
    </source>
</reference>
<comment type="caution">
    <text evidence="2">The sequence shown here is derived from an EMBL/GenBank/DDBJ whole genome shotgun (WGS) entry which is preliminary data.</text>
</comment>
<organism evidence="2 3">
    <name type="scientific">Liparis tanakae</name>
    <name type="common">Tanaka's snailfish</name>
    <dbReference type="NCBI Taxonomy" id="230148"/>
    <lineage>
        <taxon>Eukaryota</taxon>
        <taxon>Metazoa</taxon>
        <taxon>Chordata</taxon>
        <taxon>Craniata</taxon>
        <taxon>Vertebrata</taxon>
        <taxon>Euteleostomi</taxon>
        <taxon>Actinopterygii</taxon>
        <taxon>Neopterygii</taxon>
        <taxon>Teleostei</taxon>
        <taxon>Neoteleostei</taxon>
        <taxon>Acanthomorphata</taxon>
        <taxon>Eupercaria</taxon>
        <taxon>Perciformes</taxon>
        <taxon>Cottioidei</taxon>
        <taxon>Cottales</taxon>
        <taxon>Liparidae</taxon>
        <taxon>Liparis</taxon>
    </lineage>
</organism>
<keyword evidence="3" id="KW-1185">Reference proteome</keyword>
<evidence type="ECO:0000313" key="3">
    <source>
        <dbReference type="Proteomes" id="UP000314294"/>
    </source>
</evidence>
<dbReference type="EMBL" id="SRLO01000465">
    <property type="protein sequence ID" value="TNN55090.1"/>
    <property type="molecule type" value="Genomic_DNA"/>
</dbReference>
<accession>A0A4Z2GPD8</accession>
<protein>
    <submittedName>
        <fullName evidence="2">Uncharacterized protein</fullName>
    </submittedName>
</protein>
<proteinExistence type="predicted"/>
<feature type="compositionally biased region" description="Basic and acidic residues" evidence="1">
    <location>
        <begin position="65"/>
        <end position="81"/>
    </location>
</feature>
<feature type="compositionally biased region" description="Low complexity" evidence="1">
    <location>
        <begin position="82"/>
        <end position="92"/>
    </location>
</feature>
<dbReference type="Proteomes" id="UP000314294">
    <property type="component" value="Unassembled WGS sequence"/>
</dbReference>
<dbReference type="AlphaFoldDB" id="A0A4Z2GPD8"/>